<dbReference type="AlphaFoldDB" id="A0AAV7NWW6"/>
<accession>A0AAV7NWW6</accession>
<organism evidence="2 3">
    <name type="scientific">Pleurodeles waltl</name>
    <name type="common">Iberian ribbed newt</name>
    <dbReference type="NCBI Taxonomy" id="8319"/>
    <lineage>
        <taxon>Eukaryota</taxon>
        <taxon>Metazoa</taxon>
        <taxon>Chordata</taxon>
        <taxon>Craniata</taxon>
        <taxon>Vertebrata</taxon>
        <taxon>Euteleostomi</taxon>
        <taxon>Amphibia</taxon>
        <taxon>Batrachia</taxon>
        <taxon>Caudata</taxon>
        <taxon>Salamandroidea</taxon>
        <taxon>Salamandridae</taxon>
        <taxon>Pleurodelinae</taxon>
        <taxon>Pleurodeles</taxon>
    </lineage>
</organism>
<evidence type="ECO:0000256" key="1">
    <source>
        <dbReference type="SAM" id="MobiDB-lite"/>
    </source>
</evidence>
<name>A0AAV7NWW6_PLEWA</name>
<proteinExistence type="predicted"/>
<evidence type="ECO:0000313" key="3">
    <source>
        <dbReference type="Proteomes" id="UP001066276"/>
    </source>
</evidence>
<gene>
    <name evidence="2" type="ORF">NDU88_007528</name>
</gene>
<comment type="caution">
    <text evidence="2">The sequence shown here is derived from an EMBL/GenBank/DDBJ whole genome shotgun (WGS) entry which is preliminary data.</text>
</comment>
<sequence length="203" mass="21155">MASTPVSPFSSSGPQVHSLQRVGQLLPARPRAGSPGDLLRLEGESRQRPPRSGQALSSCSACFICGRRASPPPLGRARVAVPQLARSPGGKPSALHMPGAGSLPFDTPAADGRHLLRSAGRVLPSGISVYLSPRLAREAQDAAGLLAPGHLESGSSSLHGTTISSGDATLLRRRLHSGGAPLLRIIARLHRSTRTTRPTSWLS</sequence>
<feature type="region of interest" description="Disordered" evidence="1">
    <location>
        <begin position="1"/>
        <end position="56"/>
    </location>
</feature>
<protein>
    <submittedName>
        <fullName evidence="2">Uncharacterized protein</fullName>
    </submittedName>
</protein>
<reference evidence="2" key="1">
    <citation type="journal article" date="2022" name="bioRxiv">
        <title>Sequencing and chromosome-scale assembly of the giantPleurodeles waltlgenome.</title>
        <authorList>
            <person name="Brown T."/>
            <person name="Elewa A."/>
            <person name="Iarovenko S."/>
            <person name="Subramanian E."/>
            <person name="Araus A.J."/>
            <person name="Petzold A."/>
            <person name="Susuki M."/>
            <person name="Suzuki K.-i.T."/>
            <person name="Hayashi T."/>
            <person name="Toyoda A."/>
            <person name="Oliveira C."/>
            <person name="Osipova E."/>
            <person name="Leigh N.D."/>
            <person name="Simon A."/>
            <person name="Yun M.H."/>
        </authorList>
    </citation>
    <scope>NUCLEOTIDE SEQUENCE</scope>
    <source>
        <strain evidence="2">20211129_DDA</strain>
        <tissue evidence="2">Liver</tissue>
    </source>
</reference>
<dbReference type="EMBL" id="JANPWB010000012">
    <property type="protein sequence ID" value="KAJ1119342.1"/>
    <property type="molecule type" value="Genomic_DNA"/>
</dbReference>
<keyword evidence="3" id="KW-1185">Reference proteome</keyword>
<evidence type="ECO:0000313" key="2">
    <source>
        <dbReference type="EMBL" id="KAJ1119342.1"/>
    </source>
</evidence>
<dbReference type="Proteomes" id="UP001066276">
    <property type="component" value="Chromosome 8"/>
</dbReference>
<feature type="compositionally biased region" description="Polar residues" evidence="1">
    <location>
        <begin position="1"/>
        <end position="18"/>
    </location>
</feature>